<dbReference type="PANTHER" id="PTHR37540:SF5">
    <property type="entry name" value="TRANSCRIPTION FACTOR DOMAIN-CONTAINING PROTEIN"/>
    <property type="match status" value="1"/>
</dbReference>
<accession>A0A9W9HP46</accession>
<keyword evidence="2" id="KW-1185">Reference proteome</keyword>
<dbReference type="AlphaFoldDB" id="A0A9W9HP46"/>
<evidence type="ECO:0000313" key="2">
    <source>
        <dbReference type="Proteomes" id="UP001146351"/>
    </source>
</evidence>
<dbReference type="OrthoDB" id="3469225at2759"/>
<evidence type="ECO:0000313" key="1">
    <source>
        <dbReference type="EMBL" id="KAJ5151876.1"/>
    </source>
</evidence>
<protein>
    <recommendedName>
        <fullName evidence="3">Transcription factor domain-containing protein</fullName>
    </recommendedName>
</protein>
<name>A0A9W9HP46_9EURO</name>
<dbReference type="EMBL" id="JAPQKO010000008">
    <property type="protein sequence ID" value="KAJ5151876.1"/>
    <property type="molecule type" value="Genomic_DNA"/>
</dbReference>
<dbReference type="Proteomes" id="UP001146351">
    <property type="component" value="Unassembled WGS sequence"/>
</dbReference>
<proteinExistence type="predicted"/>
<evidence type="ECO:0008006" key="3">
    <source>
        <dbReference type="Google" id="ProtNLM"/>
    </source>
</evidence>
<sequence>MKPNHAGQILDFSTCRPSPKGVSAAIEKPTTARSADFLWVDFDAGKQRKGQTLSGAKQTFLKTKLHQRRREAQLQKLRTSIVPFPVQSSQGKNHVFVDESFPPALNHPPILYRSIDAEIKQCFPSLGVSSAVDLDLYFHYYNNYTSRACFPLSFDFITKWLWEQALLEPALVPVILAGSATQRGANLFLSGAPKYMIEDCTRDSLQLRVQSVRTLRRFLDNPVGVDYEKIVLFVTQLLGTEQIEANDQASRVHFKGLGQLIDAAGGLDNLGDYTVATVYCNDHLSALIRNSTPMFRMSPRWRERVTREMASLKNHVDFTRLPSLGSRLSNSPWLNGIHPKLPTLIESLKVLVLGHEGITKSGKGQHTIKHNCISLLAHELLCLADECAGKPIDDTLRLSLLVYSAVRLWAFQGLACMYGVSLGLQKTINEGYEVLLAEAPDLLLWALFMGSFASQNLDCHGWFLSQLMDIAEYLSLTEWDCARVVLGEVFFVFRSTDQSARVIWNSALQLRSSLI</sequence>
<comment type="caution">
    <text evidence="1">The sequence shown here is derived from an EMBL/GenBank/DDBJ whole genome shotgun (WGS) entry which is preliminary data.</text>
</comment>
<reference evidence="1" key="2">
    <citation type="journal article" date="2023" name="IMA Fungus">
        <title>Comparative genomic study of the Penicillium genus elucidates a diverse pangenome and 15 lateral gene transfer events.</title>
        <authorList>
            <person name="Petersen C."/>
            <person name="Sorensen T."/>
            <person name="Nielsen M.R."/>
            <person name="Sondergaard T.E."/>
            <person name="Sorensen J.L."/>
            <person name="Fitzpatrick D.A."/>
            <person name="Frisvad J.C."/>
            <person name="Nielsen K.L."/>
        </authorList>
    </citation>
    <scope>NUCLEOTIDE SEQUENCE</scope>
    <source>
        <strain evidence="1">IBT 21917</strain>
    </source>
</reference>
<organism evidence="1 2">
    <name type="scientific">Penicillium capsulatum</name>
    <dbReference type="NCBI Taxonomy" id="69766"/>
    <lineage>
        <taxon>Eukaryota</taxon>
        <taxon>Fungi</taxon>
        <taxon>Dikarya</taxon>
        <taxon>Ascomycota</taxon>
        <taxon>Pezizomycotina</taxon>
        <taxon>Eurotiomycetes</taxon>
        <taxon>Eurotiomycetidae</taxon>
        <taxon>Eurotiales</taxon>
        <taxon>Aspergillaceae</taxon>
        <taxon>Penicillium</taxon>
    </lineage>
</organism>
<gene>
    <name evidence="1" type="ORF">N7492_010171</name>
</gene>
<dbReference type="PANTHER" id="PTHR37540">
    <property type="entry name" value="TRANSCRIPTION FACTOR (ACR-2), PUTATIVE-RELATED-RELATED"/>
    <property type="match status" value="1"/>
</dbReference>
<reference evidence="1" key="1">
    <citation type="submission" date="2022-11" db="EMBL/GenBank/DDBJ databases">
        <authorList>
            <person name="Petersen C."/>
        </authorList>
    </citation>
    <scope>NUCLEOTIDE SEQUENCE</scope>
    <source>
        <strain evidence="1">IBT 21917</strain>
    </source>
</reference>